<dbReference type="EMBL" id="VTEV01000004">
    <property type="protein sequence ID" value="TYS68523.1"/>
    <property type="molecule type" value="Genomic_DNA"/>
</dbReference>
<dbReference type="AlphaFoldDB" id="A0A5D4SYU6"/>
<organism evidence="2 3">
    <name type="scientific">Sutcliffiella horikoshii</name>
    <dbReference type="NCBI Taxonomy" id="79883"/>
    <lineage>
        <taxon>Bacteria</taxon>
        <taxon>Bacillati</taxon>
        <taxon>Bacillota</taxon>
        <taxon>Bacilli</taxon>
        <taxon>Bacillales</taxon>
        <taxon>Bacillaceae</taxon>
        <taxon>Sutcliffiella</taxon>
    </lineage>
</organism>
<feature type="transmembrane region" description="Helical" evidence="1">
    <location>
        <begin position="6"/>
        <end position="23"/>
    </location>
</feature>
<dbReference type="Pfam" id="PF12822">
    <property type="entry name" value="ECF_trnsprt"/>
    <property type="match status" value="1"/>
</dbReference>
<evidence type="ECO:0000313" key="3">
    <source>
        <dbReference type="Proteomes" id="UP000322524"/>
    </source>
</evidence>
<gene>
    <name evidence="2" type="ORF">FZC76_11515</name>
</gene>
<dbReference type="STRING" id="79883.GCA_001636495_02439"/>
<keyword evidence="1" id="KW-0472">Membrane</keyword>
<dbReference type="OrthoDB" id="5198189at2"/>
<dbReference type="Gene3D" id="1.10.1760.20">
    <property type="match status" value="1"/>
</dbReference>
<sequence>MGTRKIALLAVLIALCVVGRIVFASVPNIQPVTAIIIICAFWMGPVSGVILAVGTTFATNLVLGTGMWTFTQIFAWSVIGLLSGAIGIWFKRIPIFILSIYAGLCGLFFGLVFSIQNMIVGGFPFLPYYLAGLPFDINHAIGNVVFFIILYPILSKLLNERASFMIKRKESIAEYQMSSSHKK</sequence>
<dbReference type="Proteomes" id="UP000322524">
    <property type="component" value="Unassembled WGS sequence"/>
</dbReference>
<keyword evidence="1" id="KW-1133">Transmembrane helix</keyword>
<feature type="transmembrane region" description="Helical" evidence="1">
    <location>
        <begin position="35"/>
        <end position="58"/>
    </location>
</feature>
<dbReference type="GO" id="GO:0022857">
    <property type="term" value="F:transmembrane transporter activity"/>
    <property type="evidence" value="ECO:0007669"/>
    <property type="project" value="InterPro"/>
</dbReference>
<proteinExistence type="predicted"/>
<keyword evidence="1" id="KW-0812">Transmembrane</keyword>
<protein>
    <submittedName>
        <fullName evidence="2">ECF transporter S component</fullName>
    </submittedName>
</protein>
<feature type="transmembrane region" description="Helical" evidence="1">
    <location>
        <begin position="140"/>
        <end position="159"/>
    </location>
</feature>
<name>A0A5D4SYU6_9BACI</name>
<comment type="caution">
    <text evidence="2">The sequence shown here is derived from an EMBL/GenBank/DDBJ whole genome shotgun (WGS) entry which is preliminary data.</text>
</comment>
<evidence type="ECO:0000313" key="2">
    <source>
        <dbReference type="EMBL" id="TYS68523.1"/>
    </source>
</evidence>
<dbReference type="InterPro" id="IPR024529">
    <property type="entry name" value="ECF_trnsprt_substrate-spec"/>
</dbReference>
<feature type="transmembrane region" description="Helical" evidence="1">
    <location>
        <begin position="97"/>
        <end position="120"/>
    </location>
</feature>
<accession>A0A5D4SYU6</accession>
<evidence type="ECO:0000256" key="1">
    <source>
        <dbReference type="SAM" id="Phobius"/>
    </source>
</evidence>
<feature type="transmembrane region" description="Helical" evidence="1">
    <location>
        <begin position="70"/>
        <end position="90"/>
    </location>
</feature>
<reference evidence="2 3" key="1">
    <citation type="submission" date="2019-08" db="EMBL/GenBank/DDBJ databases">
        <title>Bacillus genomes from the desert of Cuatro Cienegas, Coahuila.</title>
        <authorList>
            <person name="Olmedo-Alvarez G."/>
        </authorList>
    </citation>
    <scope>NUCLEOTIDE SEQUENCE [LARGE SCALE GENOMIC DNA]</scope>
    <source>
        <strain evidence="2 3">CH28_1T</strain>
    </source>
</reference>